<evidence type="ECO:0000256" key="11">
    <source>
        <dbReference type="ARBA" id="ARBA00025721"/>
    </source>
</evidence>
<dbReference type="Proteomes" id="UP001408789">
    <property type="component" value="Unassembled WGS sequence"/>
</dbReference>
<name>A0AAP0CWJ9_9ASTR</name>
<comment type="pathway">
    <text evidence="2">Protein modification; protein ubiquitination.</text>
</comment>
<comment type="caution">
    <text evidence="15">The sequence shown here is derived from an EMBL/GenBank/DDBJ whole genome shotgun (WGS) entry which is preliminary data.</text>
</comment>
<protein>
    <recommendedName>
        <fullName evidence="3">RING-type E3 ubiquitin transferase</fullName>
        <ecNumber evidence="3">2.3.2.27</ecNumber>
    </recommendedName>
</protein>
<evidence type="ECO:0000256" key="12">
    <source>
        <dbReference type="PROSITE-ProRule" id="PRU00175"/>
    </source>
</evidence>
<dbReference type="PANTHER" id="PTHR22996:SF4">
    <property type="entry name" value="E3 UBIQUITIN-PROTEIN LIGASE LUL4-RELATED"/>
    <property type="match status" value="1"/>
</dbReference>
<keyword evidence="10" id="KW-0449">Lipoprotein</keyword>
<keyword evidence="9" id="KW-0862">Zinc</keyword>
<evidence type="ECO:0000256" key="8">
    <source>
        <dbReference type="ARBA" id="ARBA00022786"/>
    </source>
</evidence>
<keyword evidence="6" id="KW-0479">Metal-binding</keyword>
<dbReference type="PROSITE" id="PS50089">
    <property type="entry name" value="ZF_RING_2"/>
    <property type="match status" value="1"/>
</dbReference>
<evidence type="ECO:0000256" key="13">
    <source>
        <dbReference type="SAM" id="MobiDB-lite"/>
    </source>
</evidence>
<dbReference type="PANTHER" id="PTHR22996">
    <property type="entry name" value="MAHOGUNIN"/>
    <property type="match status" value="1"/>
</dbReference>
<keyword evidence="8" id="KW-0833">Ubl conjugation pathway</keyword>
<evidence type="ECO:0000256" key="6">
    <source>
        <dbReference type="ARBA" id="ARBA00022723"/>
    </source>
</evidence>
<dbReference type="InterPro" id="IPR045195">
    <property type="entry name" value="LOG2-like_mRING_C3HC5"/>
</dbReference>
<dbReference type="SUPFAM" id="SSF57850">
    <property type="entry name" value="RING/U-box"/>
    <property type="match status" value="1"/>
</dbReference>
<dbReference type="EC" id="2.3.2.27" evidence="3"/>
<evidence type="ECO:0000256" key="3">
    <source>
        <dbReference type="ARBA" id="ARBA00012483"/>
    </source>
</evidence>
<dbReference type="Gene3D" id="3.30.40.10">
    <property type="entry name" value="Zinc/RING finger domain, C3HC4 (zinc finger)"/>
    <property type="match status" value="1"/>
</dbReference>
<dbReference type="InterPro" id="IPR001841">
    <property type="entry name" value="Znf_RING"/>
</dbReference>
<dbReference type="GO" id="GO:0008270">
    <property type="term" value="F:zinc ion binding"/>
    <property type="evidence" value="ECO:0007669"/>
    <property type="project" value="UniProtKB-KW"/>
</dbReference>
<feature type="region of interest" description="Disordered" evidence="13">
    <location>
        <begin position="1"/>
        <end position="53"/>
    </location>
</feature>
<evidence type="ECO:0000259" key="14">
    <source>
        <dbReference type="PROSITE" id="PS50089"/>
    </source>
</evidence>
<keyword evidence="4" id="KW-0808">Transferase</keyword>
<reference evidence="15 16" key="1">
    <citation type="submission" date="2024-04" db="EMBL/GenBank/DDBJ databases">
        <title>The reference genome of an endangered Asteraceae, Deinandra increscens subsp. villosa, native to the Central Coast of California.</title>
        <authorList>
            <person name="Guilliams M."/>
            <person name="Hasenstab-Lehman K."/>
            <person name="Meyer R."/>
            <person name="Mcevoy S."/>
        </authorList>
    </citation>
    <scope>NUCLEOTIDE SEQUENCE [LARGE SCALE GENOMIC DNA]</scope>
    <source>
        <tissue evidence="15">Leaf</tissue>
    </source>
</reference>
<keyword evidence="5" id="KW-0519">Myristate</keyword>
<dbReference type="GO" id="GO:0016567">
    <property type="term" value="P:protein ubiquitination"/>
    <property type="evidence" value="ECO:0007669"/>
    <property type="project" value="TreeGrafter"/>
</dbReference>
<evidence type="ECO:0000256" key="4">
    <source>
        <dbReference type="ARBA" id="ARBA00022679"/>
    </source>
</evidence>
<evidence type="ECO:0000256" key="5">
    <source>
        <dbReference type="ARBA" id="ARBA00022707"/>
    </source>
</evidence>
<organism evidence="15 16">
    <name type="scientific">Deinandra increscens subsp. villosa</name>
    <dbReference type="NCBI Taxonomy" id="3103831"/>
    <lineage>
        <taxon>Eukaryota</taxon>
        <taxon>Viridiplantae</taxon>
        <taxon>Streptophyta</taxon>
        <taxon>Embryophyta</taxon>
        <taxon>Tracheophyta</taxon>
        <taxon>Spermatophyta</taxon>
        <taxon>Magnoliopsida</taxon>
        <taxon>eudicotyledons</taxon>
        <taxon>Gunneridae</taxon>
        <taxon>Pentapetalae</taxon>
        <taxon>asterids</taxon>
        <taxon>campanulids</taxon>
        <taxon>Asterales</taxon>
        <taxon>Asteraceae</taxon>
        <taxon>Asteroideae</taxon>
        <taxon>Heliantheae alliance</taxon>
        <taxon>Madieae</taxon>
        <taxon>Madiinae</taxon>
        <taxon>Deinandra</taxon>
    </lineage>
</organism>
<evidence type="ECO:0000256" key="9">
    <source>
        <dbReference type="ARBA" id="ARBA00022833"/>
    </source>
</evidence>
<dbReference type="FunFam" id="3.30.40.10:FF:000115">
    <property type="entry name" value="probable E3 ubiquitin-protein ligase LOG2"/>
    <property type="match status" value="1"/>
</dbReference>
<accession>A0AAP0CWJ9</accession>
<dbReference type="Pfam" id="PF13920">
    <property type="entry name" value="zf-C3HC4_3"/>
    <property type="match status" value="1"/>
</dbReference>
<evidence type="ECO:0000313" key="15">
    <source>
        <dbReference type="EMBL" id="KAK9060579.1"/>
    </source>
</evidence>
<dbReference type="InterPro" id="IPR058981">
    <property type="entry name" value="MGRN1/RNF157-like_N"/>
</dbReference>
<proteinExistence type="inferred from homology"/>
<evidence type="ECO:0000256" key="2">
    <source>
        <dbReference type="ARBA" id="ARBA00004906"/>
    </source>
</evidence>
<keyword evidence="16" id="KW-1185">Reference proteome</keyword>
<dbReference type="EMBL" id="JBCNJP010000020">
    <property type="protein sequence ID" value="KAK9060579.1"/>
    <property type="molecule type" value="Genomic_DNA"/>
</dbReference>
<dbReference type="InterPro" id="IPR013083">
    <property type="entry name" value="Znf_RING/FYVE/PHD"/>
</dbReference>
<dbReference type="SMART" id="SM00184">
    <property type="entry name" value="RING"/>
    <property type="match status" value="1"/>
</dbReference>
<evidence type="ECO:0000256" key="1">
    <source>
        <dbReference type="ARBA" id="ARBA00000900"/>
    </source>
</evidence>
<dbReference type="FunFam" id="1.10.1170.10:FF:000002">
    <property type="entry name" value="Baculoviral IAP repeat containing 7"/>
    <property type="match status" value="1"/>
</dbReference>
<feature type="compositionally biased region" description="Pro residues" evidence="13">
    <location>
        <begin position="35"/>
        <end position="49"/>
    </location>
</feature>
<keyword evidence="7 12" id="KW-0863">Zinc-finger</keyword>
<feature type="compositionally biased region" description="Low complexity" evidence="13">
    <location>
        <begin position="23"/>
        <end position="34"/>
    </location>
</feature>
<dbReference type="CDD" id="cd16789">
    <property type="entry name" value="mRING-HC-C3HC5_MGRN1-like"/>
    <property type="match status" value="1"/>
</dbReference>
<dbReference type="InterPro" id="IPR045194">
    <property type="entry name" value="MGRN1/RNF157-like"/>
</dbReference>
<evidence type="ECO:0000256" key="10">
    <source>
        <dbReference type="ARBA" id="ARBA00023288"/>
    </source>
</evidence>
<comment type="catalytic activity">
    <reaction evidence="1">
        <text>S-ubiquitinyl-[E2 ubiquitin-conjugating enzyme]-L-cysteine + [acceptor protein]-L-lysine = [E2 ubiquitin-conjugating enzyme]-L-cysteine + N(6)-ubiquitinyl-[acceptor protein]-L-lysine.</text>
        <dbReference type="EC" id="2.3.2.27"/>
    </reaction>
</comment>
<dbReference type="Pfam" id="PF26192">
    <property type="entry name" value="RNF157-like_N"/>
    <property type="match status" value="1"/>
</dbReference>
<evidence type="ECO:0000313" key="16">
    <source>
        <dbReference type="Proteomes" id="UP001408789"/>
    </source>
</evidence>
<evidence type="ECO:0000256" key="7">
    <source>
        <dbReference type="ARBA" id="ARBA00022771"/>
    </source>
</evidence>
<dbReference type="GO" id="GO:0061630">
    <property type="term" value="F:ubiquitin protein ligase activity"/>
    <property type="evidence" value="ECO:0007669"/>
    <property type="project" value="UniProtKB-EC"/>
</dbReference>
<feature type="domain" description="RING-type" evidence="14">
    <location>
        <begin position="288"/>
        <end position="327"/>
    </location>
</feature>
<comment type="similarity">
    <text evidence="11">Belongs to the RING-type zinc finger family. LOG2 subfamily.</text>
</comment>
<gene>
    <name evidence="15" type="ORF">SSX86_021285</name>
</gene>
<dbReference type="AlphaFoldDB" id="A0AAP0CWJ9"/>
<sequence>MGVSSSSNRRRNDHYHPPSQLISSSPYPSAADPSYSPPPPPPPPAPPVYHPYTGPNYGPYSHPQPNYNYGWMPPMRPPPQMAPAPPPPTYVEHQQAKKVKNHVNLHKDTLKVEVDEENPDSHLVSFVFDASFDGSITIYYFAKEEPECKFVPVYPEAFVPVKIPFQKGTGQRFKQPSGTGIDLGFFDFDSLSRPSSGEDVYPLVICAETTVPLISNDQHLHDPLPNTVSTPHKQITQAVLEKNSEHPFKVRVMRQILWIDGVCYELREIYGIEQSEESFDDTGSGKECVICMTEPTDTAVLPCRHMCLCSECAKALRLQSNKCPICRQPIEELIEIKINPNDR</sequence>